<name>A0A1G1ZLH8_9BACT</name>
<comment type="caution">
    <text evidence="3">The sequence shown here is derived from an EMBL/GenBank/DDBJ whole genome shotgun (WGS) entry which is preliminary data.</text>
</comment>
<dbReference type="SUPFAM" id="SSF52540">
    <property type="entry name" value="P-loop containing nucleoside triphosphate hydrolases"/>
    <property type="match status" value="1"/>
</dbReference>
<gene>
    <name evidence="3" type="ORF">A3A04_00140</name>
</gene>
<dbReference type="Gene3D" id="3.40.50.300">
    <property type="entry name" value="P-loop containing nucleotide triphosphate hydrolases"/>
    <property type="match status" value="2"/>
</dbReference>
<accession>A0A1G1ZLH8</accession>
<keyword evidence="1" id="KW-0175">Coiled coil</keyword>
<evidence type="ECO:0000313" key="4">
    <source>
        <dbReference type="Proteomes" id="UP000178517"/>
    </source>
</evidence>
<feature type="coiled-coil region" evidence="1">
    <location>
        <begin position="370"/>
        <end position="407"/>
    </location>
</feature>
<dbReference type="AlphaFoldDB" id="A0A1G1ZLH8"/>
<evidence type="ECO:0000313" key="3">
    <source>
        <dbReference type="EMBL" id="OGY65442.1"/>
    </source>
</evidence>
<feature type="domain" description="RecF/RecN/SMC N-terminal" evidence="2">
    <location>
        <begin position="1"/>
        <end position="679"/>
    </location>
</feature>
<dbReference type="PANTHER" id="PTHR43977">
    <property type="entry name" value="STRUCTURAL MAINTENANCE OF CHROMOSOMES PROTEIN 3"/>
    <property type="match status" value="1"/>
</dbReference>
<dbReference type="InterPro" id="IPR027417">
    <property type="entry name" value="P-loop_NTPase"/>
</dbReference>
<dbReference type="Proteomes" id="UP000178517">
    <property type="component" value="Unassembled WGS sequence"/>
</dbReference>
<dbReference type="InterPro" id="IPR003395">
    <property type="entry name" value="RecF/RecN/SMC_N"/>
</dbReference>
<sequence>MLTRLSLSGFKSFADKAVLEFPRGVSVIVGPNGSGKSNVVDAFRWLLGERDAAHLRGAKIEDLVFAGTSLRSRVGLAQASLVLDNSDNAWPLQFPEIQIKRQVSRDGESHYFINENEVRLRDVQDFFAKSRIGNRGLTLVGQGNSDSFVRVSNLERRLMMEEVLGFKDYRNKKNESEARLKTTKENLERINSLLREMEPRLRILRKQTSEWEKRDELLKELRILENQFFGYELRTIERGAKEVELEIDVLKAALEKEWHRVHLHEKTLRGIEDERPEVHRNMSDLLKAKEILMRKQALIERELGRLEARIELMGKDQEIKAEDAHVLIHESRRALETALNESTMHGIQRVIKTILLEIEHALYKEPRVDSKGILNAKKKYEETIAGLEAELEAIQEKEKEYNALLINFNTRVREAVREAENARLFHTRLLDKERTVLIEKARWGYKHKEICGHLAQVGRNIDEIDTTIMHEPLSSALFQRMHALRNELARIGAVEESTIKEANELESKYMDLAREAHDLHDASGDLSVLIEDLTKKLSRDFVKKMNAVSVAFDRYCNHMFGGGKARLLMDEGEENAIAGIRAEVDLPRKKTQGLESLSGGERSLVSLAALFSMIAVNPPPFLILDEVDAALDEKNARRFAGVLRDLSLKTQFVVVTHNRSTMEAAHVLYGVTMDKDGTSRILSLRLE</sequence>
<evidence type="ECO:0000256" key="1">
    <source>
        <dbReference type="SAM" id="Coils"/>
    </source>
</evidence>
<dbReference type="Pfam" id="PF02463">
    <property type="entry name" value="SMC_N"/>
    <property type="match status" value="1"/>
</dbReference>
<dbReference type="STRING" id="1798406.A3A04_00140"/>
<feature type="coiled-coil region" evidence="1">
    <location>
        <begin position="166"/>
        <end position="193"/>
    </location>
</feature>
<feature type="coiled-coil region" evidence="1">
    <location>
        <begin position="495"/>
        <end position="522"/>
    </location>
</feature>
<protein>
    <recommendedName>
        <fullName evidence="2">RecF/RecN/SMC N-terminal domain-containing protein</fullName>
    </recommendedName>
</protein>
<proteinExistence type="predicted"/>
<organism evidence="3 4">
    <name type="scientific">Candidatus Harrisonbacteria bacterium RIFCSPLOWO2_01_FULL_40_28</name>
    <dbReference type="NCBI Taxonomy" id="1798406"/>
    <lineage>
        <taxon>Bacteria</taxon>
        <taxon>Candidatus Harrisoniibacteriota</taxon>
    </lineage>
</organism>
<reference evidence="3 4" key="1">
    <citation type="journal article" date="2016" name="Nat. Commun.">
        <title>Thousands of microbial genomes shed light on interconnected biogeochemical processes in an aquifer system.</title>
        <authorList>
            <person name="Anantharaman K."/>
            <person name="Brown C.T."/>
            <person name="Hug L.A."/>
            <person name="Sharon I."/>
            <person name="Castelle C.J."/>
            <person name="Probst A.J."/>
            <person name="Thomas B.C."/>
            <person name="Singh A."/>
            <person name="Wilkins M.J."/>
            <person name="Karaoz U."/>
            <person name="Brodie E.L."/>
            <person name="Williams K.H."/>
            <person name="Hubbard S.S."/>
            <person name="Banfield J.F."/>
        </authorList>
    </citation>
    <scope>NUCLEOTIDE SEQUENCE [LARGE SCALE GENOMIC DNA]</scope>
</reference>
<evidence type="ECO:0000259" key="2">
    <source>
        <dbReference type="Pfam" id="PF02463"/>
    </source>
</evidence>
<dbReference type="EMBL" id="MHJI01000016">
    <property type="protein sequence ID" value="OGY65442.1"/>
    <property type="molecule type" value="Genomic_DNA"/>
</dbReference>